<feature type="region of interest" description="Disordered" evidence="1">
    <location>
        <begin position="1"/>
        <end position="83"/>
    </location>
</feature>
<keyword evidence="3" id="KW-1185">Reference proteome</keyword>
<comment type="caution">
    <text evidence="2">The sequence shown here is derived from an EMBL/GenBank/DDBJ whole genome shotgun (WGS) entry which is preliminary data.</text>
</comment>
<sequence length="83" mass="8835">MPARQCGYPADVTSHEDTHGARQPPVDPARALDELEERVLGRTVDPADGDRQRDRDPAGTQDTGDTDPVEGDSGTGIDQEPPG</sequence>
<gene>
    <name evidence="2" type="ORF">BG845_04057</name>
</gene>
<feature type="compositionally biased region" description="Basic and acidic residues" evidence="1">
    <location>
        <begin position="30"/>
        <end position="40"/>
    </location>
</feature>
<accession>A0A1Y2MTQ9</accession>
<evidence type="ECO:0000313" key="2">
    <source>
        <dbReference type="EMBL" id="OSY38541.1"/>
    </source>
</evidence>
<dbReference type="Proteomes" id="UP000194360">
    <property type="component" value="Unassembled WGS sequence"/>
</dbReference>
<protein>
    <submittedName>
        <fullName evidence="2">Uncharacterized protein</fullName>
    </submittedName>
</protein>
<proteinExistence type="predicted"/>
<dbReference type="AlphaFoldDB" id="A0A1Y2MTQ9"/>
<organism evidence="2 3">
    <name type="scientific">Pseudonocardia autotrophica</name>
    <name type="common">Amycolata autotrophica</name>
    <name type="synonym">Nocardia autotrophica</name>
    <dbReference type="NCBI Taxonomy" id="2074"/>
    <lineage>
        <taxon>Bacteria</taxon>
        <taxon>Bacillati</taxon>
        <taxon>Actinomycetota</taxon>
        <taxon>Actinomycetes</taxon>
        <taxon>Pseudonocardiales</taxon>
        <taxon>Pseudonocardiaceae</taxon>
        <taxon>Pseudonocardia</taxon>
    </lineage>
</organism>
<feature type="compositionally biased region" description="Basic and acidic residues" evidence="1">
    <location>
        <begin position="48"/>
        <end position="57"/>
    </location>
</feature>
<dbReference type="EMBL" id="MIGB01000022">
    <property type="protein sequence ID" value="OSY38541.1"/>
    <property type="molecule type" value="Genomic_DNA"/>
</dbReference>
<name>A0A1Y2MTQ9_PSEAH</name>
<dbReference type="STRING" id="2074.BG845_04057"/>
<reference evidence="2 3" key="1">
    <citation type="submission" date="2016-09" db="EMBL/GenBank/DDBJ databases">
        <title>Pseudonocardia autotrophica DSM535, a candidate organism with high potential of specific P450 cytochromes.</title>
        <authorList>
            <person name="Grumaz C."/>
            <person name="Vainshtein Y."/>
            <person name="Kirstahler P."/>
            <person name="Sohn K."/>
        </authorList>
    </citation>
    <scope>NUCLEOTIDE SEQUENCE [LARGE SCALE GENOMIC DNA]</scope>
    <source>
        <strain evidence="2 3">DSM 535</strain>
    </source>
</reference>
<evidence type="ECO:0000256" key="1">
    <source>
        <dbReference type="SAM" id="MobiDB-lite"/>
    </source>
</evidence>
<evidence type="ECO:0000313" key="3">
    <source>
        <dbReference type="Proteomes" id="UP000194360"/>
    </source>
</evidence>